<comment type="caution">
    <text evidence="3">The sequence shown here is derived from an EMBL/GenBank/DDBJ whole genome shotgun (WGS) entry which is preliminary data.</text>
</comment>
<evidence type="ECO:0000313" key="4">
    <source>
        <dbReference type="Proteomes" id="UP000315471"/>
    </source>
</evidence>
<evidence type="ECO:0000259" key="2">
    <source>
        <dbReference type="Pfam" id="PF21742"/>
    </source>
</evidence>
<accession>A0A5C6E695</accession>
<keyword evidence="1" id="KW-0472">Membrane</keyword>
<keyword evidence="1" id="KW-1133">Transmembrane helix</keyword>
<name>A0A5C6E695_9BACT</name>
<dbReference type="Proteomes" id="UP000315471">
    <property type="component" value="Unassembled WGS sequence"/>
</dbReference>
<dbReference type="AlphaFoldDB" id="A0A5C6E695"/>
<evidence type="ECO:0000256" key="1">
    <source>
        <dbReference type="SAM" id="Phobius"/>
    </source>
</evidence>
<evidence type="ECO:0000313" key="3">
    <source>
        <dbReference type="EMBL" id="TWU44135.1"/>
    </source>
</evidence>
<feature type="transmembrane region" description="Helical" evidence="1">
    <location>
        <begin position="58"/>
        <end position="80"/>
    </location>
</feature>
<dbReference type="OrthoDB" id="288456at2"/>
<protein>
    <recommendedName>
        <fullName evidence="2">DUF6868 domain-containing protein</fullName>
    </recommendedName>
</protein>
<dbReference type="InterPro" id="IPR049220">
    <property type="entry name" value="DUF6868"/>
</dbReference>
<dbReference type="RefSeq" id="WP_146599151.1">
    <property type="nucleotide sequence ID" value="NZ_SJPY01000002.1"/>
</dbReference>
<keyword evidence="1" id="KW-0812">Transmembrane</keyword>
<dbReference type="EMBL" id="SJPY01000002">
    <property type="protein sequence ID" value="TWU44135.1"/>
    <property type="molecule type" value="Genomic_DNA"/>
</dbReference>
<keyword evidence="4" id="KW-1185">Reference proteome</keyword>
<sequence length="90" mass="10276">MTDQTKDLLTTLSSILLRCWILGLVLLFVGFGTTQLMGEFMFKLHGPITGLSKHELELIFYCGMGLLKLGIFIFFLIPWISIKLVLRKIQ</sequence>
<gene>
    <name evidence="3" type="ORF">Q31b_16710</name>
</gene>
<feature type="transmembrane region" description="Helical" evidence="1">
    <location>
        <begin position="15"/>
        <end position="38"/>
    </location>
</feature>
<feature type="domain" description="DUF6868" evidence="2">
    <location>
        <begin position="10"/>
        <end position="85"/>
    </location>
</feature>
<proteinExistence type="predicted"/>
<dbReference type="Pfam" id="PF21742">
    <property type="entry name" value="DUF6868"/>
    <property type="match status" value="1"/>
</dbReference>
<organism evidence="3 4">
    <name type="scientific">Novipirellula aureliae</name>
    <dbReference type="NCBI Taxonomy" id="2527966"/>
    <lineage>
        <taxon>Bacteria</taxon>
        <taxon>Pseudomonadati</taxon>
        <taxon>Planctomycetota</taxon>
        <taxon>Planctomycetia</taxon>
        <taxon>Pirellulales</taxon>
        <taxon>Pirellulaceae</taxon>
        <taxon>Novipirellula</taxon>
    </lineage>
</organism>
<reference evidence="3 4" key="1">
    <citation type="submission" date="2019-02" db="EMBL/GenBank/DDBJ databases">
        <title>Deep-cultivation of Planctomycetes and their phenomic and genomic characterization uncovers novel biology.</title>
        <authorList>
            <person name="Wiegand S."/>
            <person name="Jogler M."/>
            <person name="Boedeker C."/>
            <person name="Pinto D."/>
            <person name="Vollmers J."/>
            <person name="Rivas-Marin E."/>
            <person name="Kohn T."/>
            <person name="Peeters S.H."/>
            <person name="Heuer A."/>
            <person name="Rast P."/>
            <person name="Oberbeckmann S."/>
            <person name="Bunk B."/>
            <person name="Jeske O."/>
            <person name="Meyerdierks A."/>
            <person name="Storesund J.E."/>
            <person name="Kallscheuer N."/>
            <person name="Luecker S."/>
            <person name="Lage O.M."/>
            <person name="Pohl T."/>
            <person name="Merkel B.J."/>
            <person name="Hornburger P."/>
            <person name="Mueller R.-W."/>
            <person name="Bruemmer F."/>
            <person name="Labrenz M."/>
            <person name="Spormann A.M."/>
            <person name="Op Den Camp H."/>
            <person name="Overmann J."/>
            <person name="Amann R."/>
            <person name="Jetten M.S.M."/>
            <person name="Mascher T."/>
            <person name="Medema M.H."/>
            <person name="Devos D.P."/>
            <person name="Kaster A.-K."/>
            <person name="Ovreas L."/>
            <person name="Rohde M."/>
            <person name="Galperin M.Y."/>
            <person name="Jogler C."/>
        </authorList>
    </citation>
    <scope>NUCLEOTIDE SEQUENCE [LARGE SCALE GENOMIC DNA]</scope>
    <source>
        <strain evidence="3 4">Q31b</strain>
    </source>
</reference>